<dbReference type="AlphaFoldDB" id="A0AAD7ZB75"/>
<dbReference type="EMBL" id="JASPKZ010009365">
    <property type="protein sequence ID" value="KAJ9577338.1"/>
    <property type="molecule type" value="Genomic_DNA"/>
</dbReference>
<dbReference type="Proteomes" id="UP001233999">
    <property type="component" value="Unassembled WGS sequence"/>
</dbReference>
<gene>
    <name evidence="1" type="ORF">L9F63_006082</name>
</gene>
<reference evidence="1" key="1">
    <citation type="journal article" date="2023" name="IScience">
        <title>Live-bearing cockroach genome reveals convergent evolutionary mechanisms linked to viviparity in insects and beyond.</title>
        <authorList>
            <person name="Fouks B."/>
            <person name="Harrison M.C."/>
            <person name="Mikhailova A.A."/>
            <person name="Marchal E."/>
            <person name="English S."/>
            <person name="Carruthers M."/>
            <person name="Jennings E.C."/>
            <person name="Chiamaka E.L."/>
            <person name="Frigard R.A."/>
            <person name="Pippel M."/>
            <person name="Attardo G.M."/>
            <person name="Benoit J.B."/>
            <person name="Bornberg-Bauer E."/>
            <person name="Tobe S.S."/>
        </authorList>
    </citation>
    <scope>NUCLEOTIDE SEQUENCE</scope>
    <source>
        <strain evidence="1">Stay&amp;Tobe</strain>
    </source>
</reference>
<sequence length="149" mass="16749">MVSPVGTLALTPVVDAINQKIMEVVQYVGDMVTETLKAVWEWFLNLFKKPELPNIFVAGGPKVSDQISYKYELSRTTRDPYIISHRLEHESQIITGISVLPLNKDVQAPEVEILEGGINWRDVKLRLTVVGEGRWACHIQICGTPPPKQ</sequence>
<evidence type="ECO:0000313" key="1">
    <source>
        <dbReference type="EMBL" id="KAJ9577338.1"/>
    </source>
</evidence>
<organism evidence="1 2">
    <name type="scientific">Diploptera punctata</name>
    <name type="common">Pacific beetle cockroach</name>
    <dbReference type="NCBI Taxonomy" id="6984"/>
    <lineage>
        <taxon>Eukaryota</taxon>
        <taxon>Metazoa</taxon>
        <taxon>Ecdysozoa</taxon>
        <taxon>Arthropoda</taxon>
        <taxon>Hexapoda</taxon>
        <taxon>Insecta</taxon>
        <taxon>Pterygota</taxon>
        <taxon>Neoptera</taxon>
        <taxon>Polyneoptera</taxon>
        <taxon>Dictyoptera</taxon>
        <taxon>Blattodea</taxon>
        <taxon>Blaberoidea</taxon>
        <taxon>Blaberidae</taxon>
        <taxon>Diplopterinae</taxon>
        <taxon>Diploptera</taxon>
    </lineage>
</organism>
<reference evidence="1" key="2">
    <citation type="submission" date="2023-05" db="EMBL/GenBank/DDBJ databases">
        <authorList>
            <person name="Fouks B."/>
        </authorList>
    </citation>
    <scope>NUCLEOTIDE SEQUENCE</scope>
    <source>
        <strain evidence="1">Stay&amp;Tobe</strain>
        <tissue evidence="1">Testes</tissue>
    </source>
</reference>
<proteinExistence type="predicted"/>
<evidence type="ECO:0000313" key="2">
    <source>
        <dbReference type="Proteomes" id="UP001233999"/>
    </source>
</evidence>
<protein>
    <submittedName>
        <fullName evidence="1">Uncharacterized protein</fullName>
    </submittedName>
</protein>
<accession>A0AAD7ZB75</accession>
<name>A0AAD7ZB75_DIPPU</name>
<comment type="caution">
    <text evidence="1">The sequence shown here is derived from an EMBL/GenBank/DDBJ whole genome shotgun (WGS) entry which is preliminary data.</text>
</comment>
<keyword evidence="2" id="KW-1185">Reference proteome</keyword>